<gene>
    <name evidence="1" type="ORF">GA0070616_0005</name>
    <name evidence="2" type="ORF">GA0070616_0026</name>
</gene>
<evidence type="ECO:0000313" key="1">
    <source>
        <dbReference type="EMBL" id="SCL12775.1"/>
    </source>
</evidence>
<evidence type="ECO:0000313" key="2">
    <source>
        <dbReference type="EMBL" id="SCL12806.1"/>
    </source>
</evidence>
<proteinExistence type="predicted"/>
<organism evidence="2 3">
    <name type="scientific">Micromonospora nigra</name>
    <dbReference type="NCBI Taxonomy" id="145857"/>
    <lineage>
        <taxon>Bacteria</taxon>
        <taxon>Bacillati</taxon>
        <taxon>Actinomycetota</taxon>
        <taxon>Actinomycetes</taxon>
        <taxon>Micromonosporales</taxon>
        <taxon>Micromonosporaceae</taxon>
        <taxon>Micromonospora</taxon>
    </lineage>
</organism>
<dbReference type="EMBL" id="FMHT01000001">
    <property type="protein sequence ID" value="SCL12806.1"/>
    <property type="molecule type" value="Genomic_DNA"/>
</dbReference>
<protein>
    <submittedName>
        <fullName evidence="2">Uncharacterized protein</fullName>
    </submittedName>
</protein>
<dbReference type="EMBL" id="FMHT01000001">
    <property type="protein sequence ID" value="SCL12775.1"/>
    <property type="molecule type" value="Genomic_DNA"/>
</dbReference>
<evidence type="ECO:0000313" key="3">
    <source>
        <dbReference type="Proteomes" id="UP000199699"/>
    </source>
</evidence>
<dbReference type="Proteomes" id="UP000199699">
    <property type="component" value="Unassembled WGS sequence"/>
</dbReference>
<dbReference type="RefSeq" id="WP_139128787.1">
    <property type="nucleotide sequence ID" value="NZ_FMHT01000001.1"/>
</dbReference>
<sequence>MDVRVPLDNLGVPLVDFAAVLTEAARRWQTEQGDRYVGAVLTSLQWVAQLHTSAPATGRTVVAGPDAIAREQMAADAVVYGWPDAPAGVSREWALGVAAALGWVRGVSPTYPIRLGGSRRAA</sequence>
<dbReference type="AlphaFoldDB" id="A0A1C6R7G1"/>
<name>A0A1C6R7G1_9ACTN</name>
<reference evidence="2 3" key="1">
    <citation type="submission" date="2016-06" db="EMBL/GenBank/DDBJ databases">
        <authorList>
            <person name="Kjaerup R.B."/>
            <person name="Dalgaard T.S."/>
            <person name="Juul-Madsen H.R."/>
        </authorList>
    </citation>
    <scope>NUCLEOTIDE SEQUENCE [LARGE SCALE GENOMIC DNA]</scope>
    <source>
        <strain evidence="2 3">DSM 43818</strain>
    </source>
</reference>
<keyword evidence="3" id="KW-1185">Reference proteome</keyword>
<dbReference type="STRING" id="145857.GA0070616_0005"/>
<accession>A0A1C6R7G1</accession>